<proteinExistence type="predicted"/>
<evidence type="ECO:0000313" key="1">
    <source>
        <dbReference type="EMBL" id="CDW41682.1"/>
    </source>
</evidence>
<dbReference type="EMBL" id="HACA01024321">
    <property type="protein sequence ID" value="CDW41682.1"/>
    <property type="molecule type" value="Transcribed_RNA"/>
</dbReference>
<dbReference type="AlphaFoldDB" id="A0A0K2UUT6"/>
<reference evidence="1" key="1">
    <citation type="submission" date="2014-05" db="EMBL/GenBank/DDBJ databases">
        <authorList>
            <person name="Chronopoulou M."/>
        </authorList>
    </citation>
    <scope>NUCLEOTIDE SEQUENCE</scope>
    <source>
        <tissue evidence="1">Whole organism</tissue>
    </source>
</reference>
<sequence>MSCNLNMIFRKRVNNSRMIRKRSYGLQGLNEMRCHFCWWNSCDEWRDFGWSRGRRKYPSSA</sequence>
<name>A0A0K2UUT6_LEPSM</name>
<accession>A0A0K2UUT6</accession>
<organism evidence="1">
    <name type="scientific">Lepeophtheirus salmonis</name>
    <name type="common">Salmon louse</name>
    <name type="synonym">Caligus salmonis</name>
    <dbReference type="NCBI Taxonomy" id="72036"/>
    <lineage>
        <taxon>Eukaryota</taxon>
        <taxon>Metazoa</taxon>
        <taxon>Ecdysozoa</taxon>
        <taxon>Arthropoda</taxon>
        <taxon>Crustacea</taxon>
        <taxon>Multicrustacea</taxon>
        <taxon>Hexanauplia</taxon>
        <taxon>Copepoda</taxon>
        <taxon>Siphonostomatoida</taxon>
        <taxon>Caligidae</taxon>
        <taxon>Lepeophtheirus</taxon>
    </lineage>
</organism>
<protein>
    <submittedName>
        <fullName evidence="1">Uncharacterized protein</fullName>
    </submittedName>
</protein>